<evidence type="ECO:0000256" key="3">
    <source>
        <dbReference type="ARBA" id="ARBA00023242"/>
    </source>
</evidence>
<comment type="similarity">
    <text evidence="2">Belongs to the MYBBP1A family.</text>
</comment>
<sequence length="542" mass="61758">MVKAGKSHKKVDIPAKKHKTSKVNKKAKPLPKEKSHNKNKTPHKNTTGKPKNKQSKNSSEAEVSKASALKQTLLSAASGSIQNIDEIWSKLNFESTIETTSFITKLKAKLLKLKIEDTEDEELGKRKAQGLSLITSTQLERLVHLNLLLCLEGLFYENISDAKDLYKIIKSLVSPKPSKKSAKSSSKLDELFKFFLSQLVKPVSYIRDAIKKTFKLFVGEVSNEFIEMICEMMKSGNVQIEMPTEEEEEKEEDVEVDTEKGIEGIFEEPKKNNQEATLKQNFLIRACDLLEVLIKKTQDADVYIKLYQTLLTAFKSTYKAKGKGGLTGRYQALLGNITKTQVDIKPEHHEILTEIANSLAKAMTKDKNLNNSISRNLNHLIRVIHNFDHEEAEKIVIECTKKFMEDHNAKMSTNTLADIIMIIKPENRIKRTLFKYTKEGRKPSLRLEILQIIKKGLKKWEISDKEWKKLADIAKETWNEEIKQKHKNKLLTHLLAAMVIVASHVKNISSLSEDVEALKKSTNNSPQFHGFFNQLSKFKNSE</sequence>
<keyword evidence="6" id="KW-1185">Reference proteome</keyword>
<dbReference type="AlphaFoldDB" id="A0AAU9IX60"/>
<evidence type="ECO:0000256" key="1">
    <source>
        <dbReference type="ARBA" id="ARBA00004123"/>
    </source>
</evidence>
<dbReference type="InterPro" id="IPR007015">
    <property type="entry name" value="DNA_pol_V/MYBBP1A"/>
</dbReference>
<evidence type="ECO:0000313" key="6">
    <source>
        <dbReference type="Proteomes" id="UP001162131"/>
    </source>
</evidence>
<gene>
    <name evidence="5" type="ORF">BSTOLATCC_MIC26207</name>
</gene>
<dbReference type="GO" id="GO:0003677">
    <property type="term" value="F:DNA binding"/>
    <property type="evidence" value="ECO:0007669"/>
    <property type="project" value="InterPro"/>
</dbReference>
<dbReference type="EMBL" id="CAJZBQ010000025">
    <property type="protein sequence ID" value="CAG9320287.1"/>
    <property type="molecule type" value="Genomic_DNA"/>
</dbReference>
<proteinExistence type="inferred from homology"/>
<feature type="compositionally biased region" description="Basic residues" evidence="4">
    <location>
        <begin position="16"/>
        <end position="29"/>
    </location>
</feature>
<comment type="caution">
    <text evidence="5">The sequence shown here is derived from an EMBL/GenBank/DDBJ whole genome shotgun (WGS) entry which is preliminary data.</text>
</comment>
<evidence type="ECO:0000313" key="5">
    <source>
        <dbReference type="EMBL" id="CAG9320287.1"/>
    </source>
</evidence>
<dbReference type="PANTHER" id="PTHR13213:SF2">
    <property type="entry name" value="MYB-BINDING PROTEIN 1A"/>
    <property type="match status" value="1"/>
</dbReference>
<organism evidence="5 6">
    <name type="scientific">Blepharisma stoltei</name>
    <dbReference type="NCBI Taxonomy" id="1481888"/>
    <lineage>
        <taxon>Eukaryota</taxon>
        <taxon>Sar</taxon>
        <taxon>Alveolata</taxon>
        <taxon>Ciliophora</taxon>
        <taxon>Postciliodesmatophora</taxon>
        <taxon>Heterotrichea</taxon>
        <taxon>Heterotrichida</taxon>
        <taxon>Blepharismidae</taxon>
        <taxon>Blepharisma</taxon>
    </lineage>
</organism>
<dbReference type="InterPro" id="IPR016024">
    <property type="entry name" value="ARM-type_fold"/>
</dbReference>
<dbReference type="GO" id="GO:0005730">
    <property type="term" value="C:nucleolus"/>
    <property type="evidence" value="ECO:0007669"/>
    <property type="project" value="InterPro"/>
</dbReference>
<dbReference type="Proteomes" id="UP001162131">
    <property type="component" value="Unassembled WGS sequence"/>
</dbReference>
<name>A0AAU9IX60_9CILI</name>
<keyword evidence="3" id="KW-0539">Nucleus</keyword>
<feature type="compositionally biased region" description="Polar residues" evidence="4">
    <location>
        <begin position="44"/>
        <end position="61"/>
    </location>
</feature>
<protein>
    <submittedName>
        <fullName evidence="5">Uncharacterized protein</fullName>
    </submittedName>
</protein>
<dbReference type="PANTHER" id="PTHR13213">
    <property type="entry name" value="MYB-BINDING PROTEIN 1A FAMILY MEMBER"/>
    <property type="match status" value="1"/>
</dbReference>
<evidence type="ECO:0000256" key="4">
    <source>
        <dbReference type="SAM" id="MobiDB-lite"/>
    </source>
</evidence>
<accession>A0AAU9IX60</accession>
<comment type="subcellular location">
    <subcellularLocation>
        <location evidence="1">Nucleus</location>
    </subcellularLocation>
</comment>
<feature type="region of interest" description="Disordered" evidence="4">
    <location>
        <begin position="1"/>
        <end position="64"/>
    </location>
</feature>
<dbReference type="GO" id="GO:0006355">
    <property type="term" value="P:regulation of DNA-templated transcription"/>
    <property type="evidence" value="ECO:0007669"/>
    <property type="project" value="InterPro"/>
</dbReference>
<evidence type="ECO:0000256" key="2">
    <source>
        <dbReference type="ARBA" id="ARBA00006809"/>
    </source>
</evidence>
<dbReference type="SUPFAM" id="SSF48371">
    <property type="entry name" value="ARM repeat"/>
    <property type="match status" value="1"/>
</dbReference>
<reference evidence="5" key="1">
    <citation type="submission" date="2021-09" db="EMBL/GenBank/DDBJ databases">
        <authorList>
            <consortium name="AG Swart"/>
            <person name="Singh M."/>
            <person name="Singh A."/>
            <person name="Seah K."/>
            <person name="Emmerich C."/>
        </authorList>
    </citation>
    <scope>NUCLEOTIDE SEQUENCE</scope>
    <source>
        <strain evidence="5">ATCC30299</strain>
    </source>
</reference>